<organism evidence="2">
    <name type="scientific">Muribaculaceae bacterium Z82</name>
    <dbReference type="NCBI Taxonomy" id="2304548"/>
    <lineage>
        <taxon>Bacteria</taxon>
        <taxon>Pseudomonadati</taxon>
        <taxon>Bacteroidota</taxon>
        <taxon>Bacteroidia</taxon>
        <taxon>Bacteroidales</taxon>
        <taxon>Muribaculaceae</taxon>
    </lineage>
</organism>
<accession>A0A7C9JFD6</accession>
<feature type="transmembrane region" description="Helical" evidence="1">
    <location>
        <begin position="73"/>
        <end position="92"/>
    </location>
</feature>
<protein>
    <recommendedName>
        <fullName evidence="3">DUF2335 domain-containing protein</fullName>
    </recommendedName>
</protein>
<sequence>MLPAPADFKAYPESVQEKIVSWTDESVFGESKRSDKIISVYSRNSMANIIVSAVVGTVIAVGSFVSFSMTGNVAAFAPLAIPGAAIVGNVYITVKGKHQDDGGPLQ</sequence>
<evidence type="ECO:0000256" key="1">
    <source>
        <dbReference type="SAM" id="Phobius"/>
    </source>
</evidence>
<name>A0A7C9JFD6_9BACT</name>
<dbReference type="AlphaFoldDB" id="A0A7C9JFD6"/>
<reference evidence="2" key="1">
    <citation type="submission" date="2018-08" db="EMBL/GenBank/DDBJ databases">
        <title>Murine metabolic-syndrome-specific gut microbial biobank.</title>
        <authorList>
            <person name="Liu C."/>
        </authorList>
    </citation>
    <scope>NUCLEOTIDE SEQUENCE [LARGE SCALE GENOMIC DNA]</scope>
    <source>
        <strain evidence="2">Z82</strain>
    </source>
</reference>
<feature type="transmembrane region" description="Helical" evidence="1">
    <location>
        <begin position="46"/>
        <end position="67"/>
    </location>
</feature>
<evidence type="ECO:0000313" key="2">
    <source>
        <dbReference type="EMBL" id="NBI35294.1"/>
    </source>
</evidence>
<keyword evidence="1" id="KW-0812">Transmembrane</keyword>
<evidence type="ECO:0008006" key="3">
    <source>
        <dbReference type="Google" id="ProtNLM"/>
    </source>
</evidence>
<comment type="caution">
    <text evidence="2">The sequence shown here is derived from an EMBL/GenBank/DDBJ whole genome shotgun (WGS) entry which is preliminary data.</text>
</comment>
<dbReference type="EMBL" id="QWKH01000098">
    <property type="protein sequence ID" value="NBI35294.1"/>
    <property type="molecule type" value="Genomic_DNA"/>
</dbReference>
<keyword evidence="1" id="KW-1133">Transmembrane helix</keyword>
<gene>
    <name evidence="2" type="ORF">D1639_09705</name>
</gene>
<proteinExistence type="predicted"/>
<keyword evidence="1" id="KW-0472">Membrane</keyword>